<dbReference type="OMA" id="VGMLHSY"/>
<feature type="region of interest" description="Disordered" evidence="2">
    <location>
        <begin position="73"/>
        <end position="97"/>
    </location>
</feature>
<dbReference type="HOGENOM" id="CLU_012881_1_0_1"/>
<name>I6ND09_ERECY</name>
<sequence length="698" mass="77297">MAKRLLRFYKKPRGQPGNSSQEGQSGGSDSRHSGRESGKAQEDDVPGVLGMGGEVFSSTASVQSSSIFSKSGITYGTDNSSNISGSAARKQTGALADNEDVGKPLRVVGVENFGEPLHTVIEQDEEDREQGVVVGSSSRLDATEIGVRRGFTRGVQQQSSSDKFITMDQVEMELRVLQNKLDTLVDDIHQNVKNISKAVIQAIEYFKEFLPDVRNLLYRVSMERCLHLRNITKVVLHFQDNLLQSDVYNNSRSILLRRYMEFLGKLNVNIYSEPLEATAQHTLPTMKVFAIGEDCHLPNKNKISSIIDEIAHVNDGSTSDQEGAYIAPLLRGLSKSSAILTIMFGFPNPQQEHYDLLKVLYSLFSDVHFYCVKDYITPCASEVASVLRHSKPMQAVTTQSSSQFIPPYKLPTDVMVPPISMSLSAEDSLKITGTLGGYLYPQIAQNDSAMSKFAGSTFAITCAHVVLTESQDHPHVCAPSKVLQTTYKKALLEESKQYPEGSIERSSFMEEIRHIEENLKWQQNNKFGQVVWGERTIINQKLSDFAIIKVNSNFCCQNHLGEDLTGLPDPALRFQNLYVKKTIVDLKPGLNVFKIGASSNYTRGNINGSKIVYWADGKIQSSEFVISSPRPLFATGGDSGSWILTKLDGELGLGVVGMLHSYDGEQKQFGLFTSIVDIIERLHDVTGVLWDIEPPTDL</sequence>
<dbReference type="SUPFAM" id="SSF50494">
    <property type="entry name" value="Trypsin-like serine proteases"/>
    <property type="match status" value="1"/>
</dbReference>
<dbReference type="GO" id="GO:0016540">
    <property type="term" value="P:protein autoprocessing"/>
    <property type="evidence" value="ECO:0007669"/>
    <property type="project" value="EnsemblFungi"/>
</dbReference>
<keyword evidence="1" id="KW-0472">Membrane</keyword>
<dbReference type="eggNOG" id="ENOG502QR0D">
    <property type="taxonomic scope" value="Eukaryota"/>
</dbReference>
<proteinExistence type="inferred from homology"/>
<evidence type="ECO:0000313" key="4">
    <source>
        <dbReference type="Proteomes" id="UP000006790"/>
    </source>
</evidence>
<keyword evidence="4" id="KW-1185">Reference proteome</keyword>
<feature type="compositionally biased region" description="Polar residues" evidence="2">
    <location>
        <begin position="73"/>
        <end position="85"/>
    </location>
</feature>
<evidence type="ECO:0000313" key="3">
    <source>
        <dbReference type="EMBL" id="AET39951.1"/>
    </source>
</evidence>
<dbReference type="RefSeq" id="XP_003646768.1">
    <property type="nucleotide sequence ID" value="XM_003646720.1"/>
</dbReference>
<dbReference type="EMBL" id="CP002501">
    <property type="protein sequence ID" value="AET39951.1"/>
    <property type="molecule type" value="Genomic_DNA"/>
</dbReference>
<dbReference type="Proteomes" id="UP000006790">
    <property type="component" value="Chromosome 5"/>
</dbReference>
<feature type="compositionally biased region" description="Basic and acidic residues" evidence="2">
    <location>
        <begin position="29"/>
        <end position="42"/>
    </location>
</feature>
<accession>I6ND09</accession>
<dbReference type="OrthoDB" id="4096087at2759"/>
<comment type="subcellular location">
    <subcellularLocation>
        <location evidence="1">Cell membrane</location>
        <topology evidence="1">Peripheral membrane protein</topology>
        <orientation evidence="1">Cytoplasmic side</orientation>
    </subcellularLocation>
</comment>
<dbReference type="FunCoup" id="I6ND09">
    <property type="interactions" value="25"/>
</dbReference>
<feature type="compositionally biased region" description="Basic residues" evidence="2">
    <location>
        <begin position="1"/>
        <end position="13"/>
    </location>
</feature>
<dbReference type="InterPro" id="IPR012985">
    <property type="entry name" value="Peptidase_S64_Ssy5"/>
</dbReference>
<comment type="function">
    <text evidence="1">Protease component of the SPS-sensor system, which regulates the expression of several amino acid-metabolizing enzymes and amino acid- and peptide-permeases in response to extracellular amino acid levels by controlling the activity of two transcription factors, STP1 and STP2. Catalyzes the activation of these transcription factors, which are synthesized as latent cytoplasmic precursors, by proteolytic removal of an N-terminal inhibitory domain containing cytoplasmic retention motifs. SSY5 binds as an inactive protease complex to STP1. In response to extracellular amino acids and dependent on the other SPS-sensor components, the inhibitory propeptide is induced to dissociate, and thereby enables the catalytic domain to process STP1.</text>
</comment>
<dbReference type="InParanoid" id="I6ND09"/>
<dbReference type="InterPro" id="IPR009003">
    <property type="entry name" value="Peptidase_S1_PA"/>
</dbReference>
<dbReference type="PIRSF" id="PIRSF011716">
    <property type="entry name" value="Peptidase_S64_Ssy5"/>
    <property type="match status" value="1"/>
</dbReference>
<dbReference type="GO" id="GO:0043200">
    <property type="term" value="P:response to amino acid"/>
    <property type="evidence" value="ECO:0007669"/>
    <property type="project" value="EnsemblFungi"/>
</dbReference>
<organism evidence="3 4">
    <name type="scientific">Eremothecium cymbalariae (strain CBS 270.75 / DBVPG 7215 / KCTC 17166 / NRRL Y-17582)</name>
    <name type="common">Yeast</name>
    <dbReference type="NCBI Taxonomy" id="931890"/>
    <lineage>
        <taxon>Eukaryota</taxon>
        <taxon>Fungi</taxon>
        <taxon>Dikarya</taxon>
        <taxon>Ascomycota</taxon>
        <taxon>Saccharomycotina</taxon>
        <taxon>Saccharomycetes</taxon>
        <taxon>Saccharomycetales</taxon>
        <taxon>Saccharomycetaceae</taxon>
        <taxon>Eremothecium</taxon>
    </lineage>
</organism>
<evidence type="ECO:0000256" key="1">
    <source>
        <dbReference type="PIRNR" id="PIRNR011716"/>
    </source>
</evidence>
<dbReference type="GO" id="GO:0005886">
    <property type="term" value="C:plasma membrane"/>
    <property type="evidence" value="ECO:0007669"/>
    <property type="project" value="UniProtKB-SubCell"/>
</dbReference>
<dbReference type="GO" id="GO:0004252">
    <property type="term" value="F:serine-type endopeptidase activity"/>
    <property type="evidence" value="ECO:0007669"/>
    <property type="project" value="EnsemblFungi"/>
</dbReference>
<evidence type="ECO:0000256" key="2">
    <source>
        <dbReference type="SAM" id="MobiDB-lite"/>
    </source>
</evidence>
<protein>
    <recommendedName>
        <fullName evidence="1">SPS-sensor serine protease component SSY5</fullName>
    </recommendedName>
    <alternativeName>
        <fullName evidence="1">Endoprotease SSY5</fullName>
    </alternativeName>
</protein>
<comment type="subunit">
    <text evidence="1">Component of the plasma membrane SPS (SSY1-PTR3-SSY5) amino acid sensor complex.</text>
</comment>
<dbReference type="MEROPS" id="S64.001"/>
<dbReference type="STRING" id="931890.I6ND09"/>
<dbReference type="Pfam" id="PF08192">
    <property type="entry name" value="Peptidase_S64"/>
    <property type="match status" value="1"/>
</dbReference>
<comment type="similarity">
    <text evidence="1">Belongs to the peptidase S64 family.</text>
</comment>
<feature type="region of interest" description="Disordered" evidence="2">
    <location>
        <begin position="1"/>
        <end position="52"/>
    </location>
</feature>
<dbReference type="KEGG" id="erc:Ecym_5178"/>
<keyword evidence="1" id="KW-1003">Cell membrane</keyword>
<gene>
    <name evidence="3" type="ordered locus">Ecym_5178</name>
</gene>
<dbReference type="GeneID" id="11470360"/>
<reference evidence="3 4" key="1">
    <citation type="journal article" date="2011" name="G3 (Bethesda)">
        <title>Genome evolution in the Eremothecium clade of the Saccharomyces complex revealed by comparative genomics.</title>
        <authorList>
            <person name="Wendland J."/>
            <person name="Walther A."/>
        </authorList>
    </citation>
    <scope>NUCLEOTIDE SEQUENCE [LARGE SCALE GENOMIC DNA]</scope>
    <source>
        <strain evidence="4">CBS 270.75 / DBVPG 7215 / KCTC 17166 / NRRL Y-17582</strain>
    </source>
</reference>
<feature type="compositionally biased region" description="Low complexity" evidence="2">
    <location>
        <begin position="14"/>
        <end position="23"/>
    </location>
</feature>
<dbReference type="AlphaFoldDB" id="I6ND09"/>